<gene>
    <name evidence="2" type="ORF">RJ640_002463</name>
</gene>
<dbReference type="EMBL" id="JAVXUO010002722">
    <property type="protein sequence ID" value="KAK2970375.1"/>
    <property type="molecule type" value="Genomic_DNA"/>
</dbReference>
<dbReference type="GO" id="GO:0004722">
    <property type="term" value="F:protein serine/threonine phosphatase activity"/>
    <property type="evidence" value="ECO:0007669"/>
    <property type="project" value="UniProtKB-EC"/>
</dbReference>
<keyword evidence="3" id="KW-1185">Reference proteome</keyword>
<dbReference type="EC" id="3.1.3.16" evidence="1"/>
<dbReference type="SUPFAM" id="SSF81606">
    <property type="entry name" value="PP2C-like"/>
    <property type="match status" value="1"/>
</dbReference>
<evidence type="ECO:0000313" key="2">
    <source>
        <dbReference type="EMBL" id="KAK2970375.1"/>
    </source>
</evidence>
<dbReference type="InterPro" id="IPR039123">
    <property type="entry name" value="PPTC7"/>
</dbReference>
<keyword evidence="1" id="KW-0904">Protein phosphatase</keyword>
<proteinExistence type="inferred from homology"/>
<dbReference type="InterPro" id="IPR036457">
    <property type="entry name" value="PPM-type-like_dom_sf"/>
</dbReference>
<comment type="cofactor">
    <cofactor evidence="1">
        <name>Mg(2+)</name>
        <dbReference type="ChEBI" id="CHEBI:18420"/>
    </cofactor>
</comment>
<dbReference type="GO" id="GO:0009507">
    <property type="term" value="C:chloroplast"/>
    <property type="evidence" value="ECO:0007669"/>
    <property type="project" value="TreeGrafter"/>
</dbReference>
<keyword evidence="1" id="KW-0378">Hydrolase</keyword>
<accession>A0AA88R508</accession>
<dbReference type="Proteomes" id="UP001187471">
    <property type="component" value="Unassembled WGS sequence"/>
</dbReference>
<comment type="caution">
    <text evidence="2">The sequence shown here is derived from an EMBL/GenBank/DDBJ whole genome shotgun (WGS) entry which is preliminary data.</text>
</comment>
<keyword evidence="1" id="KW-0464">Manganese</keyword>
<keyword evidence="1" id="KW-0479">Metal-binding</keyword>
<comment type="catalytic activity">
    <reaction evidence="1">
        <text>O-phospho-L-threonyl-[protein] + H2O = L-threonyl-[protein] + phosphate</text>
        <dbReference type="Rhea" id="RHEA:47004"/>
        <dbReference type="Rhea" id="RHEA-COMP:11060"/>
        <dbReference type="Rhea" id="RHEA-COMP:11605"/>
        <dbReference type="ChEBI" id="CHEBI:15377"/>
        <dbReference type="ChEBI" id="CHEBI:30013"/>
        <dbReference type="ChEBI" id="CHEBI:43474"/>
        <dbReference type="ChEBI" id="CHEBI:61977"/>
        <dbReference type="EC" id="3.1.3.16"/>
    </reaction>
</comment>
<sequence length="76" mass="8052">MAIPVSSSITTHCSCSVERGGEDAFFMSSFNGGVIAVADGVSGWTEKNVDPAKFSRELMSKASVLVPEKERDPRSG</sequence>
<dbReference type="AlphaFoldDB" id="A0AA88R508"/>
<comment type="cofactor">
    <cofactor evidence="1">
        <name>Mn(2+)</name>
        <dbReference type="ChEBI" id="CHEBI:29035"/>
    </cofactor>
</comment>
<reference evidence="2" key="1">
    <citation type="submission" date="2022-12" db="EMBL/GenBank/DDBJ databases">
        <title>Draft genome assemblies for two species of Escallonia (Escalloniales).</title>
        <authorList>
            <person name="Chanderbali A."/>
            <person name="Dervinis C."/>
            <person name="Anghel I."/>
            <person name="Soltis D."/>
            <person name="Soltis P."/>
            <person name="Zapata F."/>
        </authorList>
    </citation>
    <scope>NUCLEOTIDE SEQUENCE</scope>
    <source>
        <strain evidence="2">UCBG92.1500</strain>
        <tissue evidence="2">Leaf</tissue>
    </source>
</reference>
<evidence type="ECO:0000313" key="3">
    <source>
        <dbReference type="Proteomes" id="UP001187471"/>
    </source>
</evidence>
<evidence type="ECO:0000256" key="1">
    <source>
        <dbReference type="RuleBase" id="RU366020"/>
    </source>
</evidence>
<name>A0AA88R508_9ASTE</name>
<protein>
    <recommendedName>
        <fullName evidence="1">Protein phosphatase</fullName>
        <ecNumber evidence="1">3.1.3.16</ecNumber>
    </recommendedName>
</protein>
<comment type="catalytic activity">
    <reaction evidence="1">
        <text>O-phospho-L-seryl-[protein] + H2O = L-seryl-[protein] + phosphate</text>
        <dbReference type="Rhea" id="RHEA:20629"/>
        <dbReference type="Rhea" id="RHEA-COMP:9863"/>
        <dbReference type="Rhea" id="RHEA-COMP:11604"/>
        <dbReference type="ChEBI" id="CHEBI:15377"/>
        <dbReference type="ChEBI" id="CHEBI:29999"/>
        <dbReference type="ChEBI" id="CHEBI:43474"/>
        <dbReference type="ChEBI" id="CHEBI:83421"/>
        <dbReference type="EC" id="3.1.3.16"/>
    </reaction>
</comment>
<dbReference type="GO" id="GO:0046872">
    <property type="term" value="F:metal ion binding"/>
    <property type="evidence" value="ECO:0007669"/>
    <property type="project" value="UniProtKB-UniRule"/>
</dbReference>
<comment type="similarity">
    <text evidence="1">Belongs to the PP2C family.</text>
</comment>
<organism evidence="2 3">
    <name type="scientific">Escallonia rubra</name>
    <dbReference type="NCBI Taxonomy" id="112253"/>
    <lineage>
        <taxon>Eukaryota</taxon>
        <taxon>Viridiplantae</taxon>
        <taxon>Streptophyta</taxon>
        <taxon>Embryophyta</taxon>
        <taxon>Tracheophyta</taxon>
        <taxon>Spermatophyta</taxon>
        <taxon>Magnoliopsida</taxon>
        <taxon>eudicotyledons</taxon>
        <taxon>Gunneridae</taxon>
        <taxon>Pentapetalae</taxon>
        <taxon>asterids</taxon>
        <taxon>campanulids</taxon>
        <taxon>Escalloniales</taxon>
        <taxon>Escalloniaceae</taxon>
        <taxon>Escallonia</taxon>
    </lineage>
</organism>
<keyword evidence="1" id="KW-0460">Magnesium</keyword>
<dbReference type="PANTHER" id="PTHR12320:SF60">
    <property type="entry name" value="PROTEIN PHOSPHATASE 2C 26-RELATED"/>
    <property type="match status" value="1"/>
</dbReference>
<dbReference type="PANTHER" id="PTHR12320">
    <property type="entry name" value="PROTEIN PHOSPHATASE 2C"/>
    <property type="match status" value="1"/>
</dbReference>